<name>A0AAE3PUB3_9ENTR</name>
<proteinExistence type="predicted"/>
<dbReference type="EMBL" id="JAOCBF010000067">
    <property type="protein sequence ID" value="MDH0966797.1"/>
    <property type="molecule type" value="Genomic_DNA"/>
</dbReference>
<evidence type="ECO:0000313" key="2">
    <source>
        <dbReference type="Proteomes" id="UP001159937"/>
    </source>
</evidence>
<protein>
    <submittedName>
        <fullName evidence="1">Uncharacterized protein</fullName>
    </submittedName>
</protein>
<evidence type="ECO:0000313" key="1">
    <source>
        <dbReference type="EMBL" id="MDH0966797.1"/>
    </source>
</evidence>
<gene>
    <name evidence="1" type="ORF">N5C89_28580</name>
</gene>
<organism evidence="1 2">
    <name type="scientific">Klebsiella michiganensis</name>
    <dbReference type="NCBI Taxonomy" id="1134687"/>
    <lineage>
        <taxon>Bacteria</taxon>
        <taxon>Pseudomonadati</taxon>
        <taxon>Pseudomonadota</taxon>
        <taxon>Gammaproteobacteria</taxon>
        <taxon>Enterobacterales</taxon>
        <taxon>Enterobacteriaceae</taxon>
        <taxon>Klebsiella/Raoultella group</taxon>
        <taxon>Klebsiella</taxon>
    </lineage>
</organism>
<dbReference type="RefSeq" id="WP_162097154.1">
    <property type="nucleotide sequence ID" value="NZ_BQUL01000018.1"/>
</dbReference>
<reference evidence="1" key="1">
    <citation type="submission" date="2022-09" db="EMBL/GenBank/DDBJ databases">
        <title>Intensive care unit water sources are persistently colonized with multi-drug resistant bacteria and are the site of extensive horizontal gene transfer of antibiotic resistance genes.</title>
        <authorList>
            <person name="Diorio-Toth L."/>
        </authorList>
    </citation>
    <scope>NUCLEOTIDE SEQUENCE</scope>
    <source>
        <strain evidence="1">GD03918</strain>
    </source>
</reference>
<dbReference type="AlphaFoldDB" id="A0AAE3PUB3"/>
<dbReference type="Proteomes" id="UP001159937">
    <property type="component" value="Unassembled WGS sequence"/>
</dbReference>
<comment type="caution">
    <text evidence="1">The sequence shown here is derived from an EMBL/GenBank/DDBJ whole genome shotgun (WGS) entry which is preliminary data.</text>
</comment>
<sequence length="92" mass="10928">MPVLLSNALTIPVIFWNNEIPFKYENRHDYTVSAREVYSNQNKTRAGGLFFAKRDRRWLIIAQPRAAIGIWQEKIMQRVVMRTERVYGSRDK</sequence>
<accession>A0AAE3PUB3</accession>